<gene>
    <name evidence="5" type="ORF">ROHU_035705</name>
</gene>
<proteinExistence type="predicted"/>
<reference evidence="5 6" key="1">
    <citation type="submission" date="2018-03" db="EMBL/GenBank/DDBJ databases">
        <title>Draft genome sequence of Rohu Carp (Labeo rohita).</title>
        <authorList>
            <person name="Das P."/>
            <person name="Kushwaha B."/>
            <person name="Joshi C.G."/>
            <person name="Kumar D."/>
            <person name="Nagpure N.S."/>
            <person name="Sahoo L."/>
            <person name="Das S.P."/>
            <person name="Bit A."/>
            <person name="Patnaik S."/>
            <person name="Meher P.K."/>
            <person name="Jayasankar P."/>
            <person name="Koringa P.G."/>
            <person name="Patel N.V."/>
            <person name="Hinsu A.T."/>
            <person name="Kumar R."/>
            <person name="Pandey M."/>
            <person name="Agarwal S."/>
            <person name="Srivastava S."/>
            <person name="Singh M."/>
            <person name="Iquebal M.A."/>
            <person name="Jaiswal S."/>
            <person name="Angadi U.B."/>
            <person name="Kumar N."/>
            <person name="Raza M."/>
            <person name="Shah T.M."/>
            <person name="Rai A."/>
            <person name="Jena J.K."/>
        </authorList>
    </citation>
    <scope>NUCLEOTIDE SEQUENCE [LARGE SCALE GENOMIC DNA]</scope>
    <source>
        <strain evidence="5">DASCIFA01</strain>
        <tissue evidence="5">Testis</tissue>
    </source>
</reference>
<dbReference type="AlphaFoldDB" id="A0A498L8D8"/>
<keyword evidence="2" id="KW-0479">Metal-binding</keyword>
<accession>A0A498L8D8</accession>
<dbReference type="InterPro" id="IPR027806">
    <property type="entry name" value="HARBI1_dom"/>
</dbReference>
<dbReference type="Proteomes" id="UP000290572">
    <property type="component" value="Unassembled WGS sequence"/>
</dbReference>
<keyword evidence="6" id="KW-1185">Reference proteome</keyword>
<evidence type="ECO:0000313" key="5">
    <source>
        <dbReference type="EMBL" id="RXN04482.1"/>
    </source>
</evidence>
<evidence type="ECO:0000256" key="3">
    <source>
        <dbReference type="SAM" id="MobiDB-lite"/>
    </source>
</evidence>
<feature type="domain" description="DDE Tnp4" evidence="4">
    <location>
        <begin position="52"/>
        <end position="116"/>
    </location>
</feature>
<dbReference type="EMBL" id="QBIY01013441">
    <property type="protein sequence ID" value="RXN04482.1"/>
    <property type="molecule type" value="Genomic_DNA"/>
</dbReference>
<dbReference type="Pfam" id="PF13359">
    <property type="entry name" value="DDE_Tnp_4"/>
    <property type="match status" value="1"/>
</dbReference>
<protein>
    <submittedName>
        <fullName evidence="5">Nuclease HARBI1</fullName>
    </submittedName>
</protein>
<evidence type="ECO:0000313" key="6">
    <source>
        <dbReference type="Proteomes" id="UP000290572"/>
    </source>
</evidence>
<organism evidence="5 6">
    <name type="scientific">Labeo rohita</name>
    <name type="common">Indian major carp</name>
    <name type="synonym">Cyprinus rohita</name>
    <dbReference type="NCBI Taxonomy" id="84645"/>
    <lineage>
        <taxon>Eukaryota</taxon>
        <taxon>Metazoa</taxon>
        <taxon>Chordata</taxon>
        <taxon>Craniata</taxon>
        <taxon>Vertebrata</taxon>
        <taxon>Euteleostomi</taxon>
        <taxon>Actinopterygii</taxon>
        <taxon>Neopterygii</taxon>
        <taxon>Teleostei</taxon>
        <taxon>Ostariophysi</taxon>
        <taxon>Cypriniformes</taxon>
        <taxon>Cyprinidae</taxon>
        <taxon>Labeoninae</taxon>
        <taxon>Labeonini</taxon>
        <taxon>Labeo</taxon>
    </lineage>
</organism>
<comment type="caution">
    <text evidence="5">The sequence shown here is derived from an EMBL/GenBank/DDBJ whole genome shotgun (WGS) entry which is preliminary data.</text>
</comment>
<evidence type="ECO:0000256" key="1">
    <source>
        <dbReference type="ARBA" id="ARBA00001968"/>
    </source>
</evidence>
<feature type="region of interest" description="Disordered" evidence="3">
    <location>
        <begin position="128"/>
        <end position="147"/>
    </location>
</feature>
<dbReference type="GO" id="GO:0046872">
    <property type="term" value="F:metal ion binding"/>
    <property type="evidence" value="ECO:0007669"/>
    <property type="project" value="UniProtKB-KW"/>
</dbReference>
<comment type="cofactor">
    <cofactor evidence="1">
        <name>a divalent metal cation</name>
        <dbReference type="ChEBI" id="CHEBI:60240"/>
    </cofactor>
</comment>
<feature type="compositionally biased region" description="Acidic residues" evidence="3">
    <location>
        <begin position="128"/>
        <end position="137"/>
    </location>
</feature>
<name>A0A498L8D8_LABRO</name>
<evidence type="ECO:0000259" key="4">
    <source>
        <dbReference type="Pfam" id="PF13359"/>
    </source>
</evidence>
<evidence type="ECO:0000256" key="2">
    <source>
        <dbReference type="ARBA" id="ARBA00022723"/>
    </source>
</evidence>
<sequence length="175" mass="19535">MVIMIIYISVFQGAEDQPRVLGQPVPTTRKVHPWGWWLSLAGACLSAPICLITPYREPVQNPVQARFNSKHSRARNIIERAFGMMKTRWRSIFFKALEISPAFVPEVVACCAVLHNLALLNGDIVEAEDEEDHDDDPPEPHNPQARVGDHVRDNLAAAVSAPNVCVAALHKHDYL</sequence>